<dbReference type="RefSeq" id="WP_151971096.1">
    <property type="nucleotide sequence ID" value="NZ_AP019860.1"/>
</dbReference>
<name>A0A5S9F6W7_UABAM</name>
<reference evidence="1 2" key="1">
    <citation type="submission" date="2019-08" db="EMBL/GenBank/DDBJ databases">
        <title>Complete genome sequence of Candidatus Uab amorphum.</title>
        <authorList>
            <person name="Shiratori T."/>
            <person name="Suzuki S."/>
            <person name="Kakizawa Y."/>
            <person name="Ishida K."/>
        </authorList>
    </citation>
    <scope>NUCLEOTIDE SEQUENCE [LARGE SCALE GENOMIC DNA]</scope>
    <source>
        <strain evidence="1 2">SRT547</strain>
    </source>
</reference>
<evidence type="ECO:0000313" key="1">
    <source>
        <dbReference type="EMBL" id="BBM87064.1"/>
    </source>
</evidence>
<evidence type="ECO:0000313" key="2">
    <source>
        <dbReference type="Proteomes" id="UP000326354"/>
    </source>
</evidence>
<dbReference type="AlphaFoldDB" id="A0A5S9F6W7"/>
<sequence>MKTTEQQKQNKLCSIEEALAYKNDIIVYKFMENFDLPFAECEDIFHETKKWLWLCAYSIQNPGSPKMVITQSMIILDEMWHTFILFTREYFDYCKRHFGHYIHHQPTTKYEKDKMHDRLQENYEGVMAEKKEEYKEMYSFIYDHMGEETLIKWFSDYLDKYTPEYIKSIRK</sequence>
<proteinExistence type="predicted"/>
<dbReference type="EMBL" id="AP019860">
    <property type="protein sequence ID" value="BBM87064.1"/>
    <property type="molecule type" value="Genomic_DNA"/>
</dbReference>
<accession>A0A5S9F6W7</accession>
<gene>
    <name evidence="1" type="ORF">UABAM_05467</name>
</gene>
<dbReference type="KEGG" id="uam:UABAM_05467"/>
<keyword evidence="2" id="KW-1185">Reference proteome</keyword>
<dbReference type="OrthoDB" id="5328543at2"/>
<protein>
    <submittedName>
        <fullName evidence="1">Uncharacterized protein</fullName>
    </submittedName>
</protein>
<organism evidence="1 2">
    <name type="scientific">Uabimicrobium amorphum</name>
    <dbReference type="NCBI Taxonomy" id="2596890"/>
    <lineage>
        <taxon>Bacteria</taxon>
        <taxon>Pseudomonadati</taxon>
        <taxon>Planctomycetota</taxon>
        <taxon>Candidatus Uabimicrobiia</taxon>
        <taxon>Candidatus Uabimicrobiales</taxon>
        <taxon>Candidatus Uabimicrobiaceae</taxon>
        <taxon>Candidatus Uabimicrobium</taxon>
    </lineage>
</organism>
<dbReference type="Proteomes" id="UP000326354">
    <property type="component" value="Chromosome"/>
</dbReference>